<dbReference type="PROSITE" id="PS52004">
    <property type="entry name" value="KS3_2"/>
    <property type="match status" value="5"/>
</dbReference>
<dbReference type="GeneID" id="8250465"/>
<feature type="domain" description="Carrier" evidence="6">
    <location>
        <begin position="1017"/>
        <end position="1100"/>
    </location>
</feature>
<dbReference type="InterPro" id="IPR036736">
    <property type="entry name" value="ACP-like_sf"/>
</dbReference>
<dbReference type="InterPro" id="IPR000873">
    <property type="entry name" value="AMP-dep_synth/lig_dom"/>
</dbReference>
<sequence length="7513" mass="816132">MDSITSDQFAHVALDCNRDKPAFSTPQQCLSDRNVRIVLPCFISISAVTSHRSDESLIVFLSSTYFQDYLTPKGCGYAANSRRRESKQRQMSYLVKAANWLFGFGSSQKAVTKGTQEIQSSHEREIIRPQSDKKDPDEFDVNETMASGKTDCDAVVWQTDFWKDDKYEDAHLSMRARLCYTGLSTVLGDGLEFICDISCFLSRAATDYPAALYPVAVVDVRSSMEYSSCPITFPYPRLATYSALVAQCLRRDLNVRPGNVVAVLMRNSYEVMVVHYACAAIGAQLLNLNTQLVANEMALILAESGAMTIVANPLTHEEVLQEVLRENSFERCTPSLVNVHCMTRLSSTNHANTSGWLNRGEKLRWTEILAFSCHAAPLEFSSIAIALATPAHIYYTSGTSGKPKGVSLTHAVVARHAVATCSEMHMNNDDIWLHVAPMFHLVDAFAIYSVTFVGGRHVVVERFEASNALCTIEREGVTITNMASTMVAIICTNANAHHFDLSSLRVLSCGGCPLAPASVTKTFSTFGCEFFISYGMTECCGKISMSIIDRKFLRSNNHDVCLATMQTSGRPFFLMDVKVVDLKANAGSHAHENGLKDASRIPRIGEVRVRGPTTFGGYLQQGDAQLEHFDDCGWFRTGDLATVDSNGYITIVDRAKDMILCGGENVYCAEVEGTLFAHPAVGQAAVFGITHPLMGEMVQAAVTIRPDTTDDQTEIITYCRRRLSRYKVPSIVFVVKELPTSANGKVMKQSLREQCQDVATPSRRNSTPSTISNAFSSPMKGSTSTHRRASTHNFLTAMNYPEFKYPSKKCILLGGSLIDALGHAELLFTGVTRTEATIVVQSNTAWNSIRDTCMFSEMIHRYFGIISKICFVSDIRNHNCVQAAISIVQRTAVGAIVKVSTFTGTDEGHVGHNANRARQHRLECTEKNTKILENYDSVLNAVQLALRQICPKQYYLVAEGSVPLTNAGLSIQTLTQFQAVLEVNFGVSLTPSIDSLTIHEISEHIYNLIQPAMTTQKSVARVIHNAIASTLGLALRDGDVPFDENMPLMDAGLSSLGAVQLQETLSREFGEEMLNRPIPATLAFDYPSINQIKAFFIGSMIDGPNRSEQSKNSVSEISGQGSKHITGMDALDITCHILGIECRAPGSQIEISSDTRLTLDSVSVTPLSRWDLYFICAKDIGDLPPNFGGMLPNISTFDTGLVRMGKAETDNLDPQQRLVLTSTISLWIMDSSVARCQSAKFWATFIGMSRVEYPIIYQTNASVLGPHHATGSHLSVTAGRVAFVLGLGGAAGVVDTACSSSLVACMIARSWTLNDMKLIDTFSNTQPRSFAGGINLTLCVFWSLACTAAQMLSSEGRCKTFDRAANGYVRSEAIGILHLSGNSSLNICHQVVTSAPKYVQIIGVSSNQDGRSSALTAPNGPAQHDAIRSCLVICRIDPRQFSTLQTHGTGTALGDPIEVNAAIAAFCCDSASRLRPLELAACKSICGHAEPAAGILGQFAAINELNLLWRHPLTHLRGQNTHIIAALKSTPSGTAESLISFSKQIAEHTDNSGYSSVSAFAFQGTNANSSLLAVNTLSSNCKNGRGTLLNQKSYWHQPLWHAWLQRCSVDVVGPHPCILYRVHVSPAIANLKDHVVHSRMFCPVAAYMEISVGILRKQDRNIQSATVCYSTIPCPMLLNKVNKCTTVDVHVCCKTSKIQVKSFDDSNTRSSLHLDCTVHETIVSDNVPWNDTLKHITKWDDGIFINLPLCAVVSRTSNVTSQPESTIMDPGSLDSLIHLPEGTGAHFRGILARVPVAIKAFRVSRQPVNPCFAWCSASDDATGNDANNHHGMCGVRIIQLHITRPRARTDMSGKLRQQPFENMHQSVYAIDRLTRPSKTATFAANTSNFRVCSDIYTRKLTYRQTSAFLELAVFNVDFKLISAGKFGDMLQGTARSLWHESVKGFSLRIDTNDVPLGNRHVSLSDPLIRETFSRGTINSAVLIKLNMAHREKRGMSLSVAIEKVFTKTKRLCRCRLIKTSKTGTASVGVIFGGLGKLGESVTSHLFMNVSITFVMSFGRTGRSRSLLSDSYHMSAFRADTTRASEAKCAVNSVRLLGHILVFNLCGTLADAHSAQQCPGRIRPTFASKARCAFLEFFELQLWRISFHFAFSSLTALMGNAGQTGYAAANAALDADAEARRNEGTPCMSIQWGAWSGGGMASGLESRMIQVGVGLIHEKEGLYALQHIVDGEFGCHATLSVCAFHWPRYNRAHKYVRDSKFLQNFQRNTSNHIKDLEGRCLWRPIADSKVDELLPRQKITGCEITCMVKTAVSLILGHSISSSAPLIDAGFDSLSSLEFAAALDQSIRSAGLCTIELPVTLIFDYPNQDAIIEFLSSKLSHEPNTSQVFSEVPSQHAANSECNFSKLDPNLQVVSIFSLVREIASCSSPKTDKVVRLPLSRWDWDICSCLCATFGGFISNPASFDNEKFSISHSESVTIDPQQRILLICCAVSIPKVHGVKFSLQQNMEVGVMIGMSTTDYYKLANDVGTKAAATTATGSAFLSVAAGRISFVLNTNGPALSIDTACSSGLVALHMATQSLLMESGHMSRCIVGGVNLVLHWSTSAMFASAGMLANDGRCKALDSRADGYGRSEACVVLFVGSLFGVKKSQNSDGGSVAIVAGSSINQDGRSSSLTAPSGPSQKLSIQLALADLQYKHHICFSISTLQTHGTGTPLGDPIEIGAICTLIERDLTCAVLILGATKTSFAHSESSAGLVSVVIAVMEQIRQDLHDGLHHVTHVNPHISSVLKIIPVETSIERQIAPAFRYSGCRNGKSTSLPIGCNAFAFQGTNAHLILIQWPDAVIGLGLDGPQVPAWCAERFWLFPTPHRIIAHFSLTGCKFACIAADLGSTSWIKDHIVRERIILPGAGALEIAQATACIACLSNTFSVAVGGVSIAAPLELSNFRFDVKLDVGLGVVRIGSPVIGMTITGRIHTNTINHDNSNARCEFEIRTLFFIKLYCFLTYDGCTPHETCAFRGAFEGNIFSRISCCTNDGLLMCPAALDATFQSLSATWHTQSQEELTPVELNVPTAFATYAVIEKLRTNSSVNFARSQLDVMDDIHGAKISDHNILYRCDVKGMASKPVCYELKTSNSPSSLTALIEERRKSTSPGHFVSNHNIVHRTTSDARHLLCMLQAPMCIVRQIASANDYLLGGLRSVVMELPHMELNEEPGLQVACGIHILAVGFPEIYDDGKYSLVNIISGPNNIWRNTRKFMTGGFRQRPLVVVGGLGALGQVITTHAAINWKNSVIFVQSRVGRSVANIFPGVCLMVIYAADVCVASFRESCFPRNIQSPTVVNTAGVLRDTTTANIDAIKIRTVLASKCARQIGSNHSVQDAIHVSCLFSSIAVMLGSPGQAGYSAANARLDETARRYANAGLPVCSVQWGPWEAIGMADMDCVNVQRLRNRGLHSIQLYEGMQFFEAILELFETSHGGHAVVTSVSRTDWNRYVAAVPMARGCARLLFQNFVEIPKNGSEHHYPRKEVKTSKTSQRLTLVQSCIDLNAITEQVISIVRQFIGGEFPLNLPFMEAGLDSLTSVELVYSLSNAFSIKLAATVIFDYPSIDALANYVCGLLKPCTTLQYSDQMRSDATAFQMDNGERSSTSVQMKCWSLSGDDSCFDTTFYYDRPDKVPISRWDAEKVGSVKNLPSAFAAFISSPEAFDQELFHISFLEASITDPQQRLVLTGTLKIITPNISREIGSAGRRGVYVGLASCDFSLLSASTRDPGSHCTSAFAATAFFSSVTPGRTSYVFGLTGPSIAFDTACSSSLVALNSAFIDLKSLCINKLSDVEHLHSALVGGVNVMLTSFVTGTFESAGMLSSSGRCKTLAEDADGYVRGEACIMLLLEKLKECQIDFCGTPIIASAAVNQDGRSSTLTAPNGHAQRHVISLALFYANEEVSNQLQTSHTLEMHGTGTPLGDPVEIGASQSIFTKLISLVTAAKTAMGHCEPAAGMCGLICIAEKVINLHIGKVGVLHLRTINPHVAEATFEHACFRGSRELAAIAQGKESYKAGVSAFAFQGTNTHVRCFQDCDQIIRRSHLHKIIVTNPHRVWMTPIRRASIFSSSVCNDANGLSIVKSIALDFVSDCKPQASPYLDHVISGHILFPGSGLLHLAYNAVDAVLTKGSDQPEICTAVIPAPLKIHATMQNTLTVSACLTHGEIRIESFTATHFVSCTHCIRADHTSLSKTYHMKEISREALRAFHTKPIDSSFAYQCMVHAGLQCGPSFRLMCNIWYSGERGRAIASIRTLRSQLCAMPSIIDSSMQLAAPPIGVSKCLRVPAAVGGYLQTTIKEDDTISIEGFGVALAFGEKMTTADHVMTDHVVSNVHSNQEFSRLFEMKCKPVNSSPISRKNETQNLALNTLFSPHLRAMPISNQNAHSTPTSLRMKTSSLRASLAAAAAAQAFKRERLSFHLPSSNLHRITGSSIATLLHCFEQENPLSCSSNRDERCIDGIQMLSVLLPDHSESIKNGPEISTGLFFNALGSGEQKPHVLKAQRQSSSRYRTLIVTGGTGALGNTIVTDNEVIRNINHTKLTGRSGRTGKSSFAKNTAHLTIVRHTNMTHEITMRLFTSPGSLIFKLDGKLCDCMLQSQTVGTFRTVFEPKMCIRDPVSDVMLKFLNAPHALILFSSIASLLGSKSQSNYAAANGILDAIAEPSLQMGIACQVIQWGAWAGPGMASIGSKRLERIGIRLISPGDGVHSLWSIVDGCTSPPLPLGMNVILSVDWANILSRQPQSSTLLGGKFSEIAELITPTLRSCSYLVSCEQHEGPGSLKPASTATTRIDDTNPKYFPSEAEICTLVHEELATLLGKDEVDPNLPIMHTGLDSLSAVDLRATIGEKFGHVLPATLFFDYPTVASAAAYIMSMLCDSKVGDVSLGQVNGCTNLMNTSPSSVRIVGTSREALEPLDTVSPISSDRWDVERYSTYDDNPSTGIQFGSFVSMGRLVGVDFSFFCVGISLEAVHLDPRQRLLVLDVASTMKAANNDAEHFALHAGLAGKDHSLLLEEWGHKENAYTGIGVESSVPVGRASFLLNLRGPAISIDTACSSSLVAVNLSLDFTRKNQSSGAFTVGVSLMLTIDMHKKLGRAGMLSSSGRCRTLDAGADGYIRGEACHTLLLSTSSMSRAFVALCGSAVNQDGRSSSLTAPNGPSQQEVIGKAIDDVSIFEDSLDYSCGVLQMHGTGTPLGDPIEFGAASIVLQTLQANTRFEASKSWNAHGEPAAGALSLCELTNNLSKYAISGLCHLRALNPLVMETLTSDDNITSLAVIARQVSSMMSTNCQGGASAFAFQGTNAHVVAKTMNVEYSSARYEKSALLLHCQRAWPATRAVASLRACMLAVSLGVNSSPISSAIVASLKSTECLNALHAAFTAVRAFHDADFFALISNTFISSSYALTNSITVEIGSSDGSAYIFKSSGSLAFRGAGSCLVQSKKRIDHSHLFAHLKIFFHLKNGGMYSQFLDLSRITLCGGLSSALNILETYSIMRLQLKSVGAFTAWEEFWRGDSADAVFTAKFLSISDSANCIDTHFEMNRDAGGHLGNKSTTLGYALEWQCSCTDPELSIVPVNILFPASGPQQSESVKSTASVLETLQHRELAGIFGGQANAIIPDLGGSITALMRAVSSESNVQISFKTGLNASPRLLPLQAKASIVALDRMHTVEIIGGLGALGMLVARWLATQTTVSTLRLYNLVGRNKAFKNLMMHPAMVIAKNFDVSIREFWNTITWHDALFGCNGILRDASIQGQAVGNVRCVFASKYVTPHHTDDLLPIKFKCQYSSLASLLGSPAQANYCSANARVDHAAARDRLAGRLSLSIQWGPWIGVGGMAYVKQHTLRRLERDGVLGVTKYEGIRFLSMMFSNCPASHPTFIVSKIDWPKLLKSRANAGPILAEFGMRCLSTCKSAAITPNFPIDINPNSTSSNEENKFNVSLMSVNNLVSRLVSDVLIRPVSFEEPLMDCGLDSLGILELHSALRIAFNHIIFPSTVMFDHPSISSIAAFIVNHDRHTVADSICKEMSQSAKNCTGRAEVVSGDGSNIALKHLSTARDCCFAIPTIRWDPEFEASRVAHHIPMHFANMIECIDYFDLKIYGVQLSEARQMDPQQRLLLDATLATTLWQTIDTANVAVAVGIQHMEYAQLCSNQSTFGFSPYVATGSALSVASGRLSYVFNYGQSAISVDTACSASLLAIHICIYAVHHEGSGGLSVAGGVNLTLSANNFTIINAAGMLSMDGRCKALDSVADGYGRGEAAGVFLISHLPAEQRSSDSSKLLFNFESTAANQDGRSGSLTAPNGISQRQVISTAVTRAAKIDNLLHFSVHGTGTVLGDPIEISAVGTVLVSMLSVNKPLVSVLVASKTALGHTEAAAGLAALMQVSQSVVFRLSVPLMHLRNVNPYVVVECCNICLPRNMIQASLGAVGVSAFAFMGSNAHVIIRSEYMGPNATKRSDILSWDKTWAWKLEGLQGTISLIVPRADVNFKPFQLCFERSPCFFSRSSFQHQMTMIDALCIATHLITCTVQYSRCAILLNHAIAIAPLSVPELKQLELDTIGGSVVMNRIIRCQVHVYRIFKNVFHVLYACFGGYTKRNVSDTASLMPIRGSTNLVRNKLFAIHAILHVGSISYSVPVAADAFIDSKTLENVHESASKSTADTGKRFHLKCTGTYVIGGILDRISYMQGFDEVNSRDGGYCHCIENNYVPQCAPIASSADVLEVVLNAVAEFSGKSVVLDESLIDLGIDSIAAVELALTLQERLGLRSLDVANIASCQTPMAMAQSLCSEIDKSKCIQKSETNVILSNPVHDQTQRSINHEIKNHELKVLHESAFTRPATLFLGAPAFGDGQLAYMRLVSSLYLGAHPVLTLERNSHAEPWPMLAAGHAHQIAQHEVNAVKVNIPTVLGGHSLGGVLAMETASRLENDYFRKAVMLLFDAPHPVQFKPDWHNISDDCDGDIASWSTGLTYMGIALQSFHCDLLKCGWFELSQNEKYSLFEDVIFQALGRVVCAREMDEQISAGPFAAQWNSGIVRDETNCTCDVSAWKMLQGTFDSAEKSASLKSCFRKIQGKAICYKAGRESSALFETELFLKEGDKVLESMTGYTWVLSCDHVEIVHCQGSHMDLMTNESDCSGDLSFTISPHVNEELARAWIDLKQKYDQNPLWKKCIPSSSREAWEKPAFIQVASLPFWQAPCVMSQQLPCKSKKGKFSVRMDAEDSLFMLGLNYFSNQGLLKFRGETQEEAKVTAVVFIQDLLSRMAEWLLPAFDTRLPCLACHQQERQKNIRTHFSDEIRACEVLKMVLDVMTIMTKKCTFGGKSTSLLRIILVALPETKAAKIAFHVANLYRCAGGNAHAFVALSRPVPINSEDTRDSLLRQLSFDAKINSINPTSLEPAIQSLATRYLEAETKLHISSTVFARFLQHLQGCSEGKFMEAFLALRPALKMRSEWTTTICRGAMTAAAAWEAAMNNLHLSMVSSHVTVMYDI</sequence>
<proteinExistence type="predicted"/>
<dbReference type="InterPro" id="IPR042099">
    <property type="entry name" value="ANL_N_sf"/>
</dbReference>
<dbReference type="InterPro" id="IPR020806">
    <property type="entry name" value="PKS_PP-bd"/>
</dbReference>
<evidence type="ECO:0000259" key="6">
    <source>
        <dbReference type="PROSITE" id="PS50075"/>
    </source>
</evidence>
<dbReference type="InterPro" id="IPR001031">
    <property type="entry name" value="Thioesterase"/>
</dbReference>
<keyword evidence="1" id="KW-0596">Phosphopantetheine</keyword>
<name>C1FDJ6_MICCC</name>
<evidence type="ECO:0000256" key="4">
    <source>
        <dbReference type="PROSITE-ProRule" id="PRU01363"/>
    </source>
</evidence>
<dbReference type="InterPro" id="IPR014031">
    <property type="entry name" value="Ketoacyl_synth_C"/>
</dbReference>
<dbReference type="RefSeq" id="XP_002507544.1">
    <property type="nucleotide sequence ID" value="XM_002507498.1"/>
</dbReference>
<feature type="domain" description="Ketosynthase family 3 (KS3)" evidence="7">
    <location>
        <begin position="6056"/>
        <end position="6473"/>
    </location>
</feature>
<dbReference type="GO" id="GO:0004312">
    <property type="term" value="F:fatty acid synthase activity"/>
    <property type="evidence" value="ECO:0007669"/>
    <property type="project" value="TreeGrafter"/>
</dbReference>
<dbReference type="Pfam" id="PF14765">
    <property type="entry name" value="PS-DH"/>
    <property type="match status" value="1"/>
</dbReference>
<dbReference type="InterPro" id="IPR020841">
    <property type="entry name" value="PKS_Beta-ketoAc_synthase_dom"/>
</dbReference>
<evidence type="ECO:0000256" key="2">
    <source>
        <dbReference type="ARBA" id="ARBA00022553"/>
    </source>
</evidence>
<dbReference type="KEGG" id="mis:MICPUN_55049"/>
<dbReference type="eggNOG" id="KOG1176">
    <property type="taxonomic scope" value="Eukaryota"/>
</dbReference>
<dbReference type="Gene3D" id="3.40.50.1820">
    <property type="entry name" value="alpha/beta hydrolase"/>
    <property type="match status" value="1"/>
</dbReference>
<dbReference type="OrthoDB" id="515223at2759"/>
<dbReference type="SUPFAM" id="SSF56801">
    <property type="entry name" value="Acetyl-CoA synthetase-like"/>
    <property type="match status" value="1"/>
</dbReference>
<dbReference type="EMBL" id="CP001574">
    <property type="protein sequence ID" value="ACO68802.1"/>
    <property type="molecule type" value="Genomic_DNA"/>
</dbReference>
<dbReference type="Pfam" id="PF00975">
    <property type="entry name" value="Thioesterase"/>
    <property type="match status" value="1"/>
</dbReference>
<dbReference type="InParanoid" id="C1FDJ6"/>
<feature type="domain" description="Carrier" evidence="6">
    <location>
        <begin position="2296"/>
        <end position="2378"/>
    </location>
</feature>
<dbReference type="InterPro" id="IPR036291">
    <property type="entry name" value="NAD(P)-bd_dom_sf"/>
</dbReference>
<dbReference type="PANTHER" id="PTHR43775:SF37">
    <property type="entry name" value="SI:DKEY-61P9.11"/>
    <property type="match status" value="1"/>
</dbReference>
<evidence type="ECO:0000259" key="8">
    <source>
        <dbReference type="PROSITE" id="PS52019"/>
    </source>
</evidence>
<dbReference type="Gene3D" id="3.40.50.12780">
    <property type="entry name" value="N-terminal domain of ligase-like"/>
    <property type="match status" value="1"/>
</dbReference>
<feature type="domain" description="Carrier" evidence="6">
    <location>
        <begin position="6741"/>
        <end position="6816"/>
    </location>
</feature>
<dbReference type="SMART" id="SM00825">
    <property type="entry name" value="PKS_KS"/>
    <property type="match status" value="4"/>
</dbReference>
<dbReference type="SUPFAM" id="SSF53901">
    <property type="entry name" value="Thiolase-like"/>
    <property type="match status" value="6"/>
</dbReference>
<feature type="domain" description="Carrier" evidence="6">
    <location>
        <begin position="4833"/>
        <end position="4909"/>
    </location>
</feature>
<dbReference type="Gene3D" id="3.40.50.720">
    <property type="entry name" value="NAD(P)-binding Rossmann-like Domain"/>
    <property type="match status" value="4"/>
</dbReference>
<dbReference type="GO" id="GO:0004315">
    <property type="term" value="F:3-oxoacyl-[acyl-carrier-protein] synthase activity"/>
    <property type="evidence" value="ECO:0007669"/>
    <property type="project" value="InterPro"/>
</dbReference>
<dbReference type="SUPFAM" id="SSF51735">
    <property type="entry name" value="NAD(P)-binding Rossmann-fold domains"/>
    <property type="match status" value="4"/>
</dbReference>
<dbReference type="PROSITE" id="PS52019">
    <property type="entry name" value="PKS_MFAS_DH"/>
    <property type="match status" value="1"/>
</dbReference>
<dbReference type="InterPro" id="IPR049551">
    <property type="entry name" value="PKS_DH_C"/>
</dbReference>
<keyword evidence="3" id="KW-0808">Transferase</keyword>
<dbReference type="PANTHER" id="PTHR43775">
    <property type="entry name" value="FATTY ACID SYNTHASE"/>
    <property type="match status" value="1"/>
</dbReference>
<feature type="active site" description="Proton donor; for dehydratase activity" evidence="4">
    <location>
        <position position="4303"/>
    </location>
</feature>
<dbReference type="PROSITE" id="PS50075">
    <property type="entry name" value="CARRIER"/>
    <property type="match status" value="6"/>
</dbReference>
<dbReference type="PROSITE" id="PS00455">
    <property type="entry name" value="AMP_BINDING"/>
    <property type="match status" value="1"/>
</dbReference>
<evidence type="ECO:0000259" key="7">
    <source>
        <dbReference type="PROSITE" id="PS52004"/>
    </source>
</evidence>
<evidence type="ECO:0000313" key="9">
    <source>
        <dbReference type="EMBL" id="ACO68802.1"/>
    </source>
</evidence>
<feature type="active site" description="Proton acceptor; for dehydratase activity" evidence="4">
    <location>
        <position position="4139"/>
    </location>
</feature>
<dbReference type="GO" id="GO:0044550">
    <property type="term" value="P:secondary metabolite biosynthetic process"/>
    <property type="evidence" value="ECO:0007669"/>
    <property type="project" value="UniProtKB-ARBA"/>
</dbReference>
<dbReference type="Proteomes" id="UP000002009">
    <property type="component" value="Chromosome 1"/>
</dbReference>
<feature type="domain" description="Ketosynthase family 3 (KS3)" evidence="7">
    <location>
        <begin position="2395"/>
        <end position="2838"/>
    </location>
</feature>
<dbReference type="SMART" id="SM00823">
    <property type="entry name" value="PKS_PP"/>
    <property type="match status" value="6"/>
</dbReference>
<feature type="domain" description="Carrier" evidence="6">
    <location>
        <begin position="3541"/>
        <end position="3615"/>
    </location>
</feature>
<dbReference type="eggNOG" id="KOG1202">
    <property type="taxonomic scope" value="Eukaryota"/>
</dbReference>
<dbReference type="Gene3D" id="3.40.47.10">
    <property type="match status" value="5"/>
</dbReference>
<feature type="region of interest" description="Disordered" evidence="5">
    <location>
        <begin position="757"/>
        <end position="787"/>
    </location>
</feature>
<dbReference type="Pfam" id="PF00109">
    <property type="entry name" value="ketoacyl-synt"/>
    <property type="match status" value="5"/>
</dbReference>
<dbReference type="SUPFAM" id="SSF53474">
    <property type="entry name" value="alpha/beta-Hydrolases"/>
    <property type="match status" value="1"/>
</dbReference>
<dbReference type="InterPro" id="IPR018201">
    <property type="entry name" value="Ketoacyl_synth_AS"/>
</dbReference>
<dbReference type="PROSITE" id="PS00012">
    <property type="entry name" value="PHOSPHOPANTETHEINE"/>
    <property type="match status" value="1"/>
</dbReference>
<dbReference type="PROSITE" id="PS00606">
    <property type="entry name" value="KS3_1"/>
    <property type="match status" value="3"/>
</dbReference>
<dbReference type="InterPro" id="IPR020845">
    <property type="entry name" value="AMP-binding_CS"/>
</dbReference>
<dbReference type="InterPro" id="IPR050091">
    <property type="entry name" value="PKS_NRPS_Biosynth_Enz"/>
</dbReference>
<evidence type="ECO:0000256" key="5">
    <source>
        <dbReference type="SAM" id="MobiDB-lite"/>
    </source>
</evidence>
<dbReference type="InterPro" id="IPR049900">
    <property type="entry name" value="PKS_mFAS_DH"/>
</dbReference>
<dbReference type="InterPro" id="IPR013968">
    <property type="entry name" value="PKS_KR"/>
</dbReference>
<dbReference type="Pfam" id="PF08659">
    <property type="entry name" value="KR"/>
    <property type="match status" value="4"/>
</dbReference>
<dbReference type="STRING" id="296587.C1FDJ6"/>
<protein>
    <submittedName>
        <fullName evidence="9">Uncharacterized protein</fullName>
    </submittedName>
</protein>
<dbReference type="GO" id="GO:0006633">
    <property type="term" value="P:fatty acid biosynthetic process"/>
    <property type="evidence" value="ECO:0007669"/>
    <property type="project" value="InterPro"/>
</dbReference>
<dbReference type="InterPro" id="IPR014030">
    <property type="entry name" value="Ketoacyl_synth_N"/>
</dbReference>
<dbReference type="Gene3D" id="3.30.300.30">
    <property type="match status" value="1"/>
</dbReference>
<evidence type="ECO:0000256" key="1">
    <source>
        <dbReference type="ARBA" id="ARBA00022450"/>
    </source>
</evidence>
<organism evidence="9 10">
    <name type="scientific">Micromonas commoda (strain RCC299 / NOUM17 / CCMP2709)</name>
    <name type="common">Picoplanktonic green alga</name>
    <dbReference type="NCBI Taxonomy" id="296587"/>
    <lineage>
        <taxon>Eukaryota</taxon>
        <taxon>Viridiplantae</taxon>
        <taxon>Chlorophyta</taxon>
        <taxon>Mamiellophyceae</taxon>
        <taxon>Mamiellales</taxon>
        <taxon>Mamiellaceae</taxon>
        <taxon>Micromonas</taxon>
    </lineage>
</organism>
<keyword evidence="2" id="KW-0597">Phosphoprotein</keyword>
<dbReference type="OMA" id="PRERWDM"/>
<dbReference type="Gene3D" id="1.10.1200.10">
    <property type="entry name" value="ACP-like"/>
    <property type="match status" value="6"/>
</dbReference>
<dbReference type="InterPro" id="IPR057326">
    <property type="entry name" value="KR_dom"/>
</dbReference>
<dbReference type="Pfam" id="PF00501">
    <property type="entry name" value="AMP-binding"/>
    <property type="match status" value="1"/>
</dbReference>
<gene>
    <name evidence="9" type="ORF">MICPUN_55049</name>
</gene>
<feature type="region of interest" description="N-terminal hotdog fold" evidence="4">
    <location>
        <begin position="4101"/>
        <end position="4230"/>
    </location>
</feature>
<feature type="domain" description="Ketosynthase family 3 (KS3)" evidence="7">
    <location>
        <begin position="3624"/>
        <end position="4071"/>
    </location>
</feature>
<dbReference type="InterPro" id="IPR045851">
    <property type="entry name" value="AMP-bd_C_sf"/>
</dbReference>
<dbReference type="GO" id="GO:0031177">
    <property type="term" value="F:phosphopantetheine binding"/>
    <property type="evidence" value="ECO:0007669"/>
    <property type="project" value="InterPro"/>
</dbReference>
<feature type="domain" description="Ketosynthase family 3 (KS3)" evidence="7">
    <location>
        <begin position="4920"/>
        <end position="5341"/>
    </location>
</feature>
<dbReference type="SMART" id="SM01294">
    <property type="entry name" value="PKS_PP_betabranch"/>
    <property type="match status" value="1"/>
</dbReference>
<feature type="domain" description="Carrier" evidence="6">
    <location>
        <begin position="5968"/>
        <end position="6043"/>
    </location>
</feature>
<evidence type="ECO:0000313" key="10">
    <source>
        <dbReference type="Proteomes" id="UP000002009"/>
    </source>
</evidence>
<dbReference type="InterPro" id="IPR029058">
    <property type="entry name" value="AB_hydrolase_fold"/>
</dbReference>
<dbReference type="SUPFAM" id="SSF47336">
    <property type="entry name" value="ACP-like"/>
    <property type="match status" value="6"/>
</dbReference>
<feature type="domain" description="Ketosynthase family 3 (KS3)" evidence="7">
    <location>
        <begin position="1132"/>
        <end position="1573"/>
    </location>
</feature>
<dbReference type="InterPro" id="IPR025110">
    <property type="entry name" value="AMP-bd_C"/>
</dbReference>
<dbReference type="InterPro" id="IPR016039">
    <property type="entry name" value="Thiolase-like"/>
</dbReference>
<dbReference type="Pfam" id="PF00550">
    <property type="entry name" value="PP-binding"/>
    <property type="match status" value="5"/>
</dbReference>
<feature type="region of interest" description="C-terminal hotdog fold" evidence="4">
    <location>
        <begin position="4246"/>
        <end position="4392"/>
    </location>
</feature>
<dbReference type="Gene3D" id="3.10.129.10">
    <property type="entry name" value="Hotdog Thioesterase"/>
    <property type="match status" value="1"/>
</dbReference>
<dbReference type="InterPro" id="IPR042104">
    <property type="entry name" value="PKS_dehydratase_sf"/>
</dbReference>
<feature type="domain" description="PKS/mFAS DH" evidence="8">
    <location>
        <begin position="4101"/>
        <end position="4392"/>
    </location>
</feature>
<dbReference type="SMART" id="SM00822">
    <property type="entry name" value="PKS_KR"/>
    <property type="match status" value="1"/>
</dbReference>
<feature type="compositionally biased region" description="Polar residues" evidence="5">
    <location>
        <begin position="757"/>
        <end position="784"/>
    </location>
</feature>
<accession>C1FDJ6</accession>
<reference evidence="9 10" key="1">
    <citation type="journal article" date="2009" name="Science">
        <title>Green evolution and dynamic adaptations revealed by genomes of the marine picoeukaryotes Micromonas.</title>
        <authorList>
            <person name="Worden A.Z."/>
            <person name="Lee J.H."/>
            <person name="Mock T."/>
            <person name="Rouze P."/>
            <person name="Simmons M.P."/>
            <person name="Aerts A.L."/>
            <person name="Allen A.E."/>
            <person name="Cuvelier M.L."/>
            <person name="Derelle E."/>
            <person name="Everett M.V."/>
            <person name="Foulon E."/>
            <person name="Grimwood J."/>
            <person name="Gundlach H."/>
            <person name="Henrissat B."/>
            <person name="Napoli C."/>
            <person name="McDonald S.M."/>
            <person name="Parker M.S."/>
            <person name="Rombauts S."/>
            <person name="Salamov A."/>
            <person name="Von Dassow P."/>
            <person name="Badger J.H."/>
            <person name="Coutinho P.M."/>
            <person name="Demir E."/>
            <person name="Dubchak I."/>
            <person name="Gentemann C."/>
            <person name="Eikrem W."/>
            <person name="Gready J.E."/>
            <person name="John U."/>
            <person name="Lanier W."/>
            <person name="Lindquist E.A."/>
            <person name="Lucas S."/>
            <person name="Mayer K.F."/>
            <person name="Moreau H."/>
            <person name="Not F."/>
            <person name="Otillar R."/>
            <person name="Panaud O."/>
            <person name="Pangilinan J."/>
            <person name="Paulsen I."/>
            <person name="Piegu B."/>
            <person name="Poliakov A."/>
            <person name="Robbens S."/>
            <person name="Schmutz J."/>
            <person name="Toulza E."/>
            <person name="Wyss T."/>
            <person name="Zelensky A."/>
            <person name="Zhou K."/>
            <person name="Armbrust E.V."/>
            <person name="Bhattacharya D."/>
            <person name="Goodenough U.W."/>
            <person name="Van de Peer Y."/>
            <person name="Grigoriev I.V."/>
        </authorList>
    </citation>
    <scope>NUCLEOTIDE SEQUENCE [LARGE SCALE GENOMIC DNA]</scope>
    <source>
        <strain evidence="10">RCC299 / NOUM17</strain>
    </source>
</reference>
<dbReference type="Gene3D" id="3.10.129.110">
    <property type="entry name" value="Polyketide synthase dehydratase"/>
    <property type="match status" value="1"/>
</dbReference>
<dbReference type="Pfam" id="PF13193">
    <property type="entry name" value="AMP-binding_C"/>
    <property type="match status" value="1"/>
</dbReference>
<evidence type="ECO:0000256" key="3">
    <source>
        <dbReference type="ARBA" id="ARBA00022679"/>
    </source>
</evidence>
<dbReference type="InterPro" id="IPR006162">
    <property type="entry name" value="Ppantetheine_attach_site"/>
</dbReference>
<keyword evidence="10" id="KW-1185">Reference proteome</keyword>
<dbReference type="InterPro" id="IPR009081">
    <property type="entry name" value="PP-bd_ACP"/>
</dbReference>
<dbReference type="Pfam" id="PF02801">
    <property type="entry name" value="Ketoacyl-synt_C"/>
    <property type="match status" value="5"/>
</dbReference>
<dbReference type="CDD" id="cd00833">
    <property type="entry name" value="PKS"/>
    <property type="match status" value="5"/>
</dbReference>